<dbReference type="GO" id="GO:0043176">
    <property type="term" value="F:amine binding"/>
    <property type="evidence" value="ECO:0007669"/>
    <property type="project" value="InterPro"/>
</dbReference>
<dbReference type="InterPro" id="IPR002970">
    <property type="entry name" value="Tick_his-bd"/>
</dbReference>
<dbReference type="AlphaFoldDB" id="A0A023FU60"/>
<name>A0A023FU60_AMBCJ</name>
<dbReference type="EMBL" id="GBBK01000219">
    <property type="protein sequence ID" value="JAC24263.1"/>
    <property type="molecule type" value="mRNA"/>
</dbReference>
<dbReference type="GO" id="GO:0030682">
    <property type="term" value="P:symbiont-mediated perturbation of host defenses"/>
    <property type="evidence" value="ECO:0007669"/>
    <property type="project" value="InterPro"/>
</dbReference>
<feature type="signal peptide" evidence="1">
    <location>
        <begin position="1"/>
        <end position="19"/>
    </location>
</feature>
<dbReference type="SUPFAM" id="SSF50814">
    <property type="entry name" value="Lipocalins"/>
    <property type="match status" value="1"/>
</dbReference>
<feature type="chain" id="PRO_5001517578" evidence="1">
    <location>
        <begin position="20"/>
        <end position="220"/>
    </location>
</feature>
<protein>
    <submittedName>
        <fullName evidence="2">Putative lipocalin-2 1</fullName>
    </submittedName>
</protein>
<dbReference type="Gene3D" id="2.40.128.20">
    <property type="match status" value="1"/>
</dbReference>
<keyword evidence="1" id="KW-0732">Signal</keyword>
<organism evidence="2">
    <name type="scientific">Amblyomma cajennense</name>
    <name type="common">Cayenne tick</name>
    <name type="synonym">Acarus cajennensis</name>
    <dbReference type="NCBI Taxonomy" id="34607"/>
    <lineage>
        <taxon>Eukaryota</taxon>
        <taxon>Metazoa</taxon>
        <taxon>Ecdysozoa</taxon>
        <taxon>Arthropoda</taxon>
        <taxon>Chelicerata</taxon>
        <taxon>Arachnida</taxon>
        <taxon>Acari</taxon>
        <taxon>Parasitiformes</taxon>
        <taxon>Ixodida</taxon>
        <taxon>Ixodoidea</taxon>
        <taxon>Ixodidae</taxon>
        <taxon>Amblyomminae</taxon>
        <taxon>Amblyomma</taxon>
    </lineage>
</organism>
<dbReference type="InterPro" id="IPR012674">
    <property type="entry name" value="Calycin"/>
</dbReference>
<evidence type="ECO:0000313" key="2">
    <source>
        <dbReference type="EMBL" id="JAC24263.1"/>
    </source>
</evidence>
<reference evidence="2" key="1">
    <citation type="submission" date="2014-03" db="EMBL/GenBank/DDBJ databases">
        <title>The sialotranscriptome of Amblyomma triste, Amblyomma parvum and Amblyomma cajennense ticks, uncovered by 454-based RNA-seq.</title>
        <authorList>
            <person name="Garcia G.R."/>
            <person name="Gardinassi L.G."/>
            <person name="Ribeiro J.M."/>
            <person name="Anatriello E."/>
            <person name="Ferreira B.R."/>
            <person name="Moreira H.N."/>
            <person name="Mafra C."/>
            <person name="Olegario M.M."/>
            <person name="Szabo P.J."/>
            <person name="Miranda-Santos I.K."/>
            <person name="Maruyama S.R."/>
        </authorList>
    </citation>
    <scope>NUCLEOTIDE SEQUENCE</scope>
    <source>
        <strain evidence="2">Uberlandia</strain>
        <tissue evidence="2">Salivary glands</tissue>
    </source>
</reference>
<sequence>MRTLLLTAVLFITAHLGHSDTEYYYETDIYNETYYVQHQNIYTAFNDIPDFYWLFGFNYHSKHTENKSCVYFDVENITQSAMNWSSNFIRYGQRGKINYTGEFYSTKFKNMSLDQGRQVHNSLYARLRETGQWPMNYTLIYSDYQNCSVFRVLQIDGGYGCMVLLTNATAYTGMPEECQRVFNDTCTLCNHTTFEQVFNNSCLRTPEGELTFKNEEFSSC</sequence>
<accession>A0A023FU60</accession>
<dbReference type="Pfam" id="PF02098">
    <property type="entry name" value="His_binding"/>
    <property type="match status" value="1"/>
</dbReference>
<evidence type="ECO:0000256" key="1">
    <source>
        <dbReference type="SAM" id="SignalP"/>
    </source>
</evidence>
<proteinExistence type="evidence at transcript level"/>